<reference evidence="10 11" key="1">
    <citation type="submission" date="2019-02" db="EMBL/GenBank/DDBJ databases">
        <title>Prokaryotic population dynamics and viral predation in marine succession experiment using metagenomics: the confinement effect.</title>
        <authorList>
            <person name="Haro-Moreno J.M."/>
            <person name="Rodriguez-Valera F."/>
            <person name="Lopez-Perez M."/>
        </authorList>
    </citation>
    <scope>NUCLEOTIDE SEQUENCE [LARGE SCALE GENOMIC DNA]</scope>
    <source>
        <strain evidence="10">MED-G164</strain>
    </source>
</reference>
<dbReference type="GO" id="GO:0070181">
    <property type="term" value="F:small ribosomal subunit rRNA binding"/>
    <property type="evidence" value="ECO:0007669"/>
    <property type="project" value="TreeGrafter"/>
</dbReference>
<accession>A0A520N5H5</accession>
<proteinExistence type="inferred from homology"/>
<comment type="caution">
    <text evidence="10">The sequence shown here is derived from an EMBL/GenBank/DDBJ whole genome shotgun (WGS) entry which is preliminary data.</text>
</comment>
<evidence type="ECO:0000256" key="8">
    <source>
        <dbReference type="HAMAP-Rule" id="MF_00360"/>
    </source>
</evidence>
<dbReference type="PROSITE" id="PS01048">
    <property type="entry name" value="RIBOSOMAL_S6"/>
    <property type="match status" value="1"/>
</dbReference>
<dbReference type="GO" id="GO:0006412">
    <property type="term" value="P:translation"/>
    <property type="evidence" value="ECO:0007669"/>
    <property type="project" value="UniProtKB-UniRule"/>
</dbReference>
<feature type="region of interest" description="Disordered" evidence="9">
    <location>
        <begin position="101"/>
        <end position="161"/>
    </location>
</feature>
<dbReference type="CDD" id="cd00473">
    <property type="entry name" value="bS6"/>
    <property type="match status" value="1"/>
</dbReference>
<dbReference type="InterPro" id="IPR000529">
    <property type="entry name" value="Ribosomal_bS6"/>
</dbReference>
<sequence length="161" mass="18771">MKKYEAVIILNPNLSSKADDFIKDFKKLLEANTFNIVKQEDVGRRQLSYSINNHNKGHYLLFNIEGDPSKLIEIENKIKYNESIIRHLFISVKIHSGEDSQLLLDSKNKKNEPEEVVEKLEKVKQPEENKNEKPQPEEDLQSEVSDTKDEDNSEEKDDKDE</sequence>
<evidence type="ECO:0000256" key="3">
    <source>
        <dbReference type="ARBA" id="ARBA00022884"/>
    </source>
</evidence>
<dbReference type="GO" id="GO:0005840">
    <property type="term" value="C:ribosome"/>
    <property type="evidence" value="ECO:0007669"/>
    <property type="project" value="UniProtKB-KW"/>
</dbReference>
<evidence type="ECO:0000256" key="6">
    <source>
        <dbReference type="ARBA" id="ARBA00035104"/>
    </source>
</evidence>
<feature type="compositionally biased region" description="Acidic residues" evidence="9">
    <location>
        <begin position="148"/>
        <end position="161"/>
    </location>
</feature>
<keyword evidence="5 8" id="KW-0687">Ribonucleoprotein</keyword>
<dbReference type="AlphaFoldDB" id="A0A520N5H5"/>
<dbReference type="NCBIfam" id="TIGR00166">
    <property type="entry name" value="S6"/>
    <property type="match status" value="1"/>
</dbReference>
<evidence type="ECO:0000256" key="9">
    <source>
        <dbReference type="SAM" id="MobiDB-lite"/>
    </source>
</evidence>
<keyword evidence="2 8" id="KW-0699">rRNA-binding</keyword>
<evidence type="ECO:0000256" key="4">
    <source>
        <dbReference type="ARBA" id="ARBA00022980"/>
    </source>
</evidence>
<gene>
    <name evidence="8 10" type="primary">rpsF</name>
    <name evidence="10" type="ORF">EVA97_02005</name>
</gene>
<keyword evidence="4 8" id="KW-0689">Ribosomal protein</keyword>
<dbReference type="PANTHER" id="PTHR21011">
    <property type="entry name" value="MITOCHONDRIAL 28S RIBOSOMAL PROTEIN S6"/>
    <property type="match status" value="1"/>
</dbReference>
<dbReference type="Gene3D" id="3.30.70.60">
    <property type="match status" value="1"/>
</dbReference>
<evidence type="ECO:0000313" key="10">
    <source>
        <dbReference type="EMBL" id="RZO28728.1"/>
    </source>
</evidence>
<dbReference type="GO" id="GO:1990904">
    <property type="term" value="C:ribonucleoprotein complex"/>
    <property type="evidence" value="ECO:0007669"/>
    <property type="project" value="UniProtKB-KW"/>
</dbReference>
<dbReference type="InterPro" id="IPR020815">
    <property type="entry name" value="Ribosomal_bS6_CS"/>
</dbReference>
<dbReference type="HAMAP" id="MF_00360">
    <property type="entry name" value="Ribosomal_bS6"/>
    <property type="match status" value="1"/>
</dbReference>
<dbReference type="GO" id="GO:0005737">
    <property type="term" value="C:cytoplasm"/>
    <property type="evidence" value="ECO:0007669"/>
    <property type="project" value="UniProtKB-ARBA"/>
</dbReference>
<dbReference type="InterPro" id="IPR020814">
    <property type="entry name" value="Ribosomal_S6_plastid/chlpt"/>
</dbReference>
<comment type="similarity">
    <text evidence="1 8">Belongs to the bacterial ribosomal protein bS6 family.</text>
</comment>
<comment type="function">
    <text evidence="6 8">Binds together with bS18 to 16S ribosomal RNA.</text>
</comment>
<dbReference type="InterPro" id="IPR014717">
    <property type="entry name" value="Transl_elong_EF1B/ribsomal_bS6"/>
</dbReference>
<evidence type="ECO:0000256" key="2">
    <source>
        <dbReference type="ARBA" id="ARBA00022730"/>
    </source>
</evidence>
<dbReference type="Pfam" id="PF01250">
    <property type="entry name" value="Ribosomal_S6"/>
    <property type="match status" value="1"/>
</dbReference>
<organism evidence="10 11">
    <name type="scientific">SAR86 cluster bacterium</name>
    <dbReference type="NCBI Taxonomy" id="2030880"/>
    <lineage>
        <taxon>Bacteria</taxon>
        <taxon>Pseudomonadati</taxon>
        <taxon>Pseudomonadota</taxon>
        <taxon>Gammaproteobacteria</taxon>
        <taxon>SAR86 cluster</taxon>
    </lineage>
</organism>
<evidence type="ECO:0000313" key="11">
    <source>
        <dbReference type="Proteomes" id="UP000315283"/>
    </source>
</evidence>
<protein>
    <recommendedName>
        <fullName evidence="7 8">Small ribosomal subunit protein bS6</fullName>
    </recommendedName>
</protein>
<evidence type="ECO:0000256" key="7">
    <source>
        <dbReference type="ARBA" id="ARBA00035294"/>
    </source>
</evidence>
<dbReference type="EMBL" id="SHBJ01000009">
    <property type="protein sequence ID" value="RZO28728.1"/>
    <property type="molecule type" value="Genomic_DNA"/>
</dbReference>
<dbReference type="PANTHER" id="PTHR21011:SF1">
    <property type="entry name" value="SMALL RIBOSOMAL SUBUNIT PROTEIN BS6M"/>
    <property type="match status" value="1"/>
</dbReference>
<evidence type="ECO:0000256" key="5">
    <source>
        <dbReference type="ARBA" id="ARBA00023274"/>
    </source>
</evidence>
<evidence type="ECO:0000256" key="1">
    <source>
        <dbReference type="ARBA" id="ARBA00009512"/>
    </source>
</evidence>
<feature type="compositionally biased region" description="Basic and acidic residues" evidence="9">
    <location>
        <begin position="106"/>
        <end position="136"/>
    </location>
</feature>
<dbReference type="SUPFAM" id="SSF54995">
    <property type="entry name" value="Ribosomal protein S6"/>
    <property type="match status" value="1"/>
</dbReference>
<dbReference type="GO" id="GO:0003735">
    <property type="term" value="F:structural constituent of ribosome"/>
    <property type="evidence" value="ECO:0007669"/>
    <property type="project" value="InterPro"/>
</dbReference>
<name>A0A520N5H5_9GAMM</name>
<dbReference type="InterPro" id="IPR035980">
    <property type="entry name" value="Ribosomal_bS6_sf"/>
</dbReference>
<keyword evidence="3 8" id="KW-0694">RNA-binding</keyword>
<dbReference type="Proteomes" id="UP000315283">
    <property type="component" value="Unassembled WGS sequence"/>
</dbReference>